<keyword evidence="5" id="KW-1185">Reference proteome</keyword>
<feature type="transmembrane region" description="Helical" evidence="2">
    <location>
        <begin position="229"/>
        <end position="245"/>
    </location>
</feature>
<dbReference type="AlphaFoldDB" id="A0A4C1WF28"/>
<keyword evidence="2" id="KW-0472">Membrane</keyword>
<dbReference type="InterPro" id="IPR055120">
    <property type="entry name" value="Chs-1/2_IV_N"/>
</dbReference>
<sequence length="665" mass="75826">MRNGVRDLSQRTVHETKGWDAFREIPPKQDSGSMESQRCLEVTVRLLKVLAYLITFVVVLGSGIVAKGTVLFMTSQLRKDRRISYCNRNLGRDKQFVTSLPDEERVAWMWCILIAFVVPELGTLIRSVRICFFKSSKRPTIAQFIVVFITESLHTIGMALLFFEILPNLDVVKGAMITNCLCIIPAILSLLSRNSRDSKRFIKVIVDIAAIVAQVTGFVVWPLLENRPVLWLIPISALCISLGWWENYVSRQSPIGKNECIIKSLGRLKEELSQTRYFTYRFMSVWKIVLFAMCILFHLWVDGDEPAMFFQLVAPGFGPHNIVVDEIVDFLQQPVPYCDSTRIPFVFHHFDQGSLKQPRFVPASGHALRLRGGLRRARLGSGVIRDKIVHLSIRRPRVEHSSRPLSPVSFRSHSGSMIRQSFSYRFQIQATVGGTSLPDLSNVTLTGEAVNVAAVYKSPQYVLLIQVLAAYFCYIFGKFACKIVIQGFSYAFPINLVIPLVVNMLIAACGIRNGDTCFFHGTIPDYLFFESPTVYSLSDFISRQMAWIWLLWLLSQTWITIHIWTPKAERLASTEKLFVLPMYNGLLIDQSMAMNRKRDDQKDVKTEDLAEIEKEKGDEYYETISVHTDNTGASPKTIKSSDQITRQVSLKRYRNNEKKNTQLTM</sequence>
<name>A0A4C1WF28_EUMVA</name>
<dbReference type="EMBL" id="BGZK01000535">
    <property type="protein sequence ID" value="GBP49019.1"/>
    <property type="molecule type" value="Genomic_DNA"/>
</dbReference>
<protein>
    <submittedName>
        <fullName evidence="4">Chitin synthase chs-2</fullName>
    </submittedName>
</protein>
<dbReference type="OrthoDB" id="370884at2759"/>
<evidence type="ECO:0000256" key="1">
    <source>
        <dbReference type="SAM" id="MobiDB-lite"/>
    </source>
</evidence>
<dbReference type="STRING" id="151549.A0A4C1WF28"/>
<gene>
    <name evidence="4" type="primary">chs-2</name>
    <name evidence="4" type="ORF">EVAR_35641_1</name>
</gene>
<evidence type="ECO:0000256" key="2">
    <source>
        <dbReference type="SAM" id="Phobius"/>
    </source>
</evidence>
<evidence type="ECO:0000313" key="5">
    <source>
        <dbReference type="Proteomes" id="UP000299102"/>
    </source>
</evidence>
<dbReference type="Proteomes" id="UP000299102">
    <property type="component" value="Unassembled WGS sequence"/>
</dbReference>
<proteinExistence type="predicted"/>
<feature type="transmembrane region" description="Helical" evidence="2">
    <location>
        <begin position="546"/>
        <end position="564"/>
    </location>
</feature>
<feature type="transmembrane region" description="Helical" evidence="2">
    <location>
        <begin position="204"/>
        <end position="223"/>
    </location>
</feature>
<keyword evidence="2" id="KW-0812">Transmembrane</keyword>
<feature type="transmembrane region" description="Helical" evidence="2">
    <location>
        <begin position="46"/>
        <end position="66"/>
    </location>
</feature>
<feature type="transmembrane region" description="Helical" evidence="2">
    <location>
        <begin position="461"/>
        <end position="481"/>
    </location>
</feature>
<feature type="transmembrane region" description="Helical" evidence="2">
    <location>
        <begin position="140"/>
        <end position="163"/>
    </location>
</feature>
<dbReference type="Pfam" id="PF23000">
    <property type="entry name" value="ChitinSynthase_IV_N"/>
    <property type="match status" value="1"/>
</dbReference>
<feature type="domain" description="Chitin synthase chs-1/2 N-terminal putative transporter" evidence="3">
    <location>
        <begin position="44"/>
        <end position="297"/>
    </location>
</feature>
<keyword evidence="2" id="KW-1133">Transmembrane helix</keyword>
<evidence type="ECO:0000259" key="3">
    <source>
        <dbReference type="Pfam" id="PF23000"/>
    </source>
</evidence>
<accession>A0A4C1WF28</accession>
<feature type="transmembrane region" description="Helical" evidence="2">
    <location>
        <begin position="278"/>
        <end position="301"/>
    </location>
</feature>
<feature type="transmembrane region" description="Helical" evidence="2">
    <location>
        <begin position="175"/>
        <end position="192"/>
    </location>
</feature>
<comment type="caution">
    <text evidence="4">The sequence shown here is derived from an EMBL/GenBank/DDBJ whole genome shotgun (WGS) entry which is preliminary data.</text>
</comment>
<feature type="transmembrane region" description="Helical" evidence="2">
    <location>
        <begin position="107"/>
        <end position="128"/>
    </location>
</feature>
<feature type="region of interest" description="Disordered" evidence="1">
    <location>
        <begin position="626"/>
        <end position="645"/>
    </location>
</feature>
<evidence type="ECO:0000313" key="4">
    <source>
        <dbReference type="EMBL" id="GBP49019.1"/>
    </source>
</evidence>
<reference evidence="4 5" key="1">
    <citation type="journal article" date="2019" name="Commun. Biol.">
        <title>The bagworm genome reveals a unique fibroin gene that provides high tensile strength.</title>
        <authorList>
            <person name="Kono N."/>
            <person name="Nakamura H."/>
            <person name="Ohtoshi R."/>
            <person name="Tomita M."/>
            <person name="Numata K."/>
            <person name="Arakawa K."/>
        </authorList>
    </citation>
    <scope>NUCLEOTIDE SEQUENCE [LARGE SCALE GENOMIC DNA]</scope>
</reference>
<organism evidence="4 5">
    <name type="scientific">Eumeta variegata</name>
    <name type="common">Bagworm moth</name>
    <name type="synonym">Eumeta japonica</name>
    <dbReference type="NCBI Taxonomy" id="151549"/>
    <lineage>
        <taxon>Eukaryota</taxon>
        <taxon>Metazoa</taxon>
        <taxon>Ecdysozoa</taxon>
        <taxon>Arthropoda</taxon>
        <taxon>Hexapoda</taxon>
        <taxon>Insecta</taxon>
        <taxon>Pterygota</taxon>
        <taxon>Neoptera</taxon>
        <taxon>Endopterygota</taxon>
        <taxon>Lepidoptera</taxon>
        <taxon>Glossata</taxon>
        <taxon>Ditrysia</taxon>
        <taxon>Tineoidea</taxon>
        <taxon>Psychidae</taxon>
        <taxon>Oiketicinae</taxon>
        <taxon>Eumeta</taxon>
    </lineage>
</organism>
<feature type="transmembrane region" description="Helical" evidence="2">
    <location>
        <begin position="488"/>
        <end position="508"/>
    </location>
</feature>